<dbReference type="InterPro" id="IPR002347">
    <property type="entry name" value="SDR_fam"/>
</dbReference>
<dbReference type="EMBL" id="FNPE01000003">
    <property type="protein sequence ID" value="SDY27101.1"/>
    <property type="molecule type" value="Genomic_DNA"/>
</dbReference>
<comment type="similarity">
    <text evidence="1">Belongs to the short-chain dehydrogenases/reductases (SDR) family.</text>
</comment>
<dbReference type="PRINTS" id="PR00080">
    <property type="entry name" value="SDRFAMILY"/>
</dbReference>
<evidence type="ECO:0000256" key="2">
    <source>
        <dbReference type="ARBA" id="ARBA00022857"/>
    </source>
</evidence>
<reference evidence="4 5" key="1">
    <citation type="submission" date="2016-10" db="EMBL/GenBank/DDBJ databases">
        <authorList>
            <person name="de Groot N.N."/>
        </authorList>
    </citation>
    <scope>NUCLEOTIDE SEQUENCE [LARGE SCALE GENOMIC DNA]</scope>
    <source>
        <strain evidence="4 5">LMG 24775</strain>
    </source>
</reference>
<dbReference type="NCBIfam" id="NF006070">
    <property type="entry name" value="PRK08213.1"/>
    <property type="match status" value="1"/>
</dbReference>
<dbReference type="InterPro" id="IPR020904">
    <property type="entry name" value="Sc_DH/Rdtase_CS"/>
</dbReference>
<dbReference type="Pfam" id="PF13561">
    <property type="entry name" value="adh_short_C2"/>
    <property type="match status" value="1"/>
</dbReference>
<evidence type="ECO:0000313" key="5">
    <source>
        <dbReference type="Proteomes" id="UP000183417"/>
    </source>
</evidence>
<dbReference type="PRINTS" id="PR00081">
    <property type="entry name" value="GDHRDH"/>
</dbReference>
<accession>A0A1H3IHG3</accession>
<dbReference type="PANTHER" id="PTHR43618">
    <property type="entry name" value="7-ALPHA-HYDROXYSTEROID DEHYDROGENASE"/>
    <property type="match status" value="1"/>
</dbReference>
<dbReference type="PROSITE" id="PS00061">
    <property type="entry name" value="ADH_SHORT"/>
    <property type="match status" value="1"/>
</dbReference>
<dbReference type="GO" id="GO:0016491">
    <property type="term" value="F:oxidoreductase activity"/>
    <property type="evidence" value="ECO:0007669"/>
    <property type="project" value="UniProtKB-KW"/>
</dbReference>
<sequence length="257" mass="27267">MSVKALFDLTGKTALITGGSRGLGLQMAEALGEMGARLAITARKSDELAEAKAHLQGLGYQVETFTNDLQKFDTIPALVEDVLARCGDIDILVNNAGATWGAKAEEYPDEAWNKVMNLNVSAPFFLTREVARRVMIPKGRGNVIITASVAAFKGTPPGMNTVAYNTSKAAAVHLARTLASEWGHYGIRVNSICPGFFPSKLANGLIDKLGDQLIARAPLRRIGGEEDLKGAVVYLASDASRHMTGQALVLDGGASLL</sequence>
<dbReference type="AlphaFoldDB" id="A0A1H3IHG3"/>
<gene>
    <name evidence="4" type="ORF">SAMN05421547_103327</name>
</gene>
<evidence type="ECO:0000256" key="3">
    <source>
        <dbReference type="ARBA" id="ARBA00023002"/>
    </source>
</evidence>
<keyword evidence="3" id="KW-0560">Oxidoreductase</keyword>
<dbReference type="FunFam" id="3.40.50.720:FF:000084">
    <property type="entry name" value="Short-chain dehydrogenase reductase"/>
    <property type="match status" value="1"/>
</dbReference>
<organism evidence="4 5">
    <name type="scientific">Delftia lacustris</name>
    <dbReference type="NCBI Taxonomy" id="558537"/>
    <lineage>
        <taxon>Bacteria</taxon>
        <taxon>Pseudomonadati</taxon>
        <taxon>Pseudomonadota</taxon>
        <taxon>Betaproteobacteria</taxon>
        <taxon>Burkholderiales</taxon>
        <taxon>Comamonadaceae</taxon>
        <taxon>Delftia</taxon>
    </lineage>
</organism>
<dbReference type="SUPFAM" id="SSF51735">
    <property type="entry name" value="NAD(P)-binding Rossmann-fold domains"/>
    <property type="match status" value="1"/>
</dbReference>
<keyword evidence="2" id="KW-0521">NADP</keyword>
<dbReference type="InterPro" id="IPR036291">
    <property type="entry name" value="NAD(P)-bd_dom_sf"/>
</dbReference>
<dbReference type="PANTHER" id="PTHR43618:SF12">
    <property type="entry name" value="OXIDOREDUCTASE, SHORT-CHAIN DEHYDROGENASE_REDUCTASE FAMILY (AFU_ORTHOLOGUE AFUA_1G14540)"/>
    <property type="match status" value="1"/>
</dbReference>
<dbReference type="Gene3D" id="3.40.50.720">
    <property type="entry name" value="NAD(P)-binding Rossmann-like Domain"/>
    <property type="match status" value="1"/>
</dbReference>
<name>A0A1H3IHG3_9BURK</name>
<evidence type="ECO:0000313" key="4">
    <source>
        <dbReference type="EMBL" id="SDY27101.1"/>
    </source>
</evidence>
<proteinExistence type="inferred from homology"/>
<protein>
    <submittedName>
        <fullName evidence="4">Gluconate 5-dehydrogenase</fullName>
    </submittedName>
</protein>
<evidence type="ECO:0000256" key="1">
    <source>
        <dbReference type="ARBA" id="ARBA00006484"/>
    </source>
</evidence>
<dbReference type="GeneID" id="94689564"/>
<dbReference type="InterPro" id="IPR052178">
    <property type="entry name" value="Sec_Metab_Biosynth_SDR"/>
</dbReference>
<dbReference type="RefSeq" id="WP_016448669.1">
    <property type="nucleotide sequence ID" value="NZ_AP025556.1"/>
</dbReference>
<dbReference type="Proteomes" id="UP000183417">
    <property type="component" value="Unassembled WGS sequence"/>
</dbReference>